<dbReference type="RefSeq" id="WP_114526967.1">
    <property type="nucleotide sequence ID" value="NZ_JBHYWK010000013.1"/>
</dbReference>
<gene>
    <name evidence="3" type="ORF">DVZ84_02405</name>
</gene>
<dbReference type="GO" id="GO:0043856">
    <property type="term" value="F:anti-sigma factor antagonist activity"/>
    <property type="evidence" value="ECO:0007669"/>
    <property type="project" value="TreeGrafter"/>
</dbReference>
<dbReference type="Pfam" id="PF13466">
    <property type="entry name" value="STAS_2"/>
    <property type="match status" value="1"/>
</dbReference>
<dbReference type="InterPro" id="IPR002645">
    <property type="entry name" value="STAS_dom"/>
</dbReference>
<feature type="domain" description="STAS" evidence="2">
    <location>
        <begin position="10"/>
        <end position="125"/>
    </location>
</feature>
<comment type="caution">
    <text evidence="3">The sequence shown here is derived from an EMBL/GenBank/DDBJ whole genome shotgun (WGS) entry which is preliminary data.</text>
</comment>
<dbReference type="PROSITE" id="PS50801">
    <property type="entry name" value="STAS"/>
    <property type="match status" value="1"/>
</dbReference>
<evidence type="ECO:0000313" key="4">
    <source>
        <dbReference type="Proteomes" id="UP000253742"/>
    </source>
</evidence>
<dbReference type="SUPFAM" id="SSF52091">
    <property type="entry name" value="SpoIIaa-like"/>
    <property type="match status" value="1"/>
</dbReference>
<dbReference type="PANTHER" id="PTHR33495:SF2">
    <property type="entry name" value="ANTI-SIGMA FACTOR ANTAGONIST TM_1081-RELATED"/>
    <property type="match status" value="1"/>
</dbReference>
<dbReference type="Gene3D" id="3.30.750.24">
    <property type="entry name" value="STAS domain"/>
    <property type="match status" value="1"/>
</dbReference>
<dbReference type="OrthoDB" id="4249752at2"/>
<dbReference type="PANTHER" id="PTHR33495">
    <property type="entry name" value="ANTI-SIGMA FACTOR ANTAGONIST TM_1081-RELATED-RELATED"/>
    <property type="match status" value="1"/>
</dbReference>
<feature type="region of interest" description="Disordered" evidence="1">
    <location>
        <begin position="108"/>
        <end position="132"/>
    </location>
</feature>
<evidence type="ECO:0000313" key="3">
    <source>
        <dbReference type="EMBL" id="RDD91088.1"/>
    </source>
</evidence>
<reference evidence="3 4" key="1">
    <citation type="submission" date="2018-07" db="EMBL/GenBank/DDBJ databases">
        <title>Genome guided investigation of antibiotics producing actinomycetales strain isolated from a Macau mangrove ecosystem.</title>
        <authorList>
            <person name="Hu D."/>
        </authorList>
    </citation>
    <scope>NUCLEOTIDE SEQUENCE [LARGE SCALE GENOMIC DNA]</scope>
    <source>
        <strain evidence="3 4">2297</strain>
    </source>
</reference>
<proteinExistence type="predicted"/>
<accession>A0A369VGK6</accession>
<dbReference type="InterPro" id="IPR036513">
    <property type="entry name" value="STAS_dom_sf"/>
</dbReference>
<feature type="compositionally biased region" description="Polar residues" evidence="1">
    <location>
        <begin position="119"/>
        <end position="132"/>
    </location>
</feature>
<protein>
    <submittedName>
        <fullName evidence="3">Anti-sigma factor antagonist</fullName>
    </submittedName>
</protein>
<dbReference type="InterPro" id="IPR058548">
    <property type="entry name" value="MlaB-like_STAS"/>
</dbReference>
<sequence length="132" mass="13898">MTASPDAPLVVVQPDPRPHVVSLALRGDLDYDTGDEVLDAVRRALSERPDARALLLDCRGLEDVDSTGLSVLLQVHRLAARREIGFRLENPGSALERLLTVTGTLEHLTSPAPALPSAETGQAASESPGSGA</sequence>
<dbReference type="Proteomes" id="UP000253742">
    <property type="component" value="Unassembled WGS sequence"/>
</dbReference>
<dbReference type="AlphaFoldDB" id="A0A369VGK6"/>
<evidence type="ECO:0000256" key="1">
    <source>
        <dbReference type="SAM" id="MobiDB-lite"/>
    </source>
</evidence>
<dbReference type="EMBL" id="QQBH01000001">
    <property type="protein sequence ID" value="RDD91088.1"/>
    <property type="molecule type" value="Genomic_DNA"/>
</dbReference>
<dbReference type="CDD" id="cd07043">
    <property type="entry name" value="STAS_anti-anti-sigma_factors"/>
    <property type="match status" value="1"/>
</dbReference>
<organism evidence="3 4">
    <name type="scientific">Streptomyces parvulus</name>
    <dbReference type="NCBI Taxonomy" id="146923"/>
    <lineage>
        <taxon>Bacteria</taxon>
        <taxon>Bacillati</taxon>
        <taxon>Actinomycetota</taxon>
        <taxon>Actinomycetes</taxon>
        <taxon>Kitasatosporales</taxon>
        <taxon>Streptomycetaceae</taxon>
        <taxon>Streptomyces</taxon>
    </lineage>
</organism>
<name>A0A369VGK6_9ACTN</name>
<dbReference type="STRING" id="146923.Spa2297_02600"/>
<evidence type="ECO:0000259" key="2">
    <source>
        <dbReference type="PROSITE" id="PS50801"/>
    </source>
</evidence>